<comment type="caution">
    <text evidence="2">The sequence shown here is derived from an EMBL/GenBank/DDBJ whole genome shotgun (WGS) entry which is preliminary data.</text>
</comment>
<evidence type="ECO:0000313" key="2">
    <source>
        <dbReference type="EMBL" id="MDC2957374.1"/>
    </source>
</evidence>
<dbReference type="EMBL" id="JAQOSK010000009">
    <property type="protein sequence ID" value="MDC2957374.1"/>
    <property type="molecule type" value="Genomic_DNA"/>
</dbReference>
<proteinExistence type="predicted"/>
<feature type="region of interest" description="Disordered" evidence="1">
    <location>
        <begin position="83"/>
        <end position="111"/>
    </location>
</feature>
<sequence>MPTRPQSPQPSGTPRWVAMVYRPSSETWAVCAESPHRSPVQYALAEMAHTVRARGGDLEVALWGPRAGAWERVDAFAATTATAPVPAAEASSGASSSGPERPSRLTERMDGRRRQVLVAGLGKAGLHDLGPDDFGAVEALAERLDETTVRRVAHWLALAAGRR</sequence>
<feature type="compositionally biased region" description="Basic and acidic residues" evidence="1">
    <location>
        <begin position="101"/>
        <end position="111"/>
    </location>
</feature>
<dbReference type="Proteomes" id="UP001221328">
    <property type="component" value="Unassembled WGS sequence"/>
</dbReference>
<evidence type="ECO:0000256" key="1">
    <source>
        <dbReference type="SAM" id="MobiDB-lite"/>
    </source>
</evidence>
<protein>
    <submittedName>
        <fullName evidence="2">Uncharacterized protein</fullName>
    </submittedName>
</protein>
<accession>A0ABT5FXT7</accession>
<keyword evidence="3" id="KW-1185">Reference proteome</keyword>
<reference evidence="2 3" key="1">
    <citation type="journal article" date="2015" name="Int. J. Syst. Evol. Microbiol.">
        <title>Streptomyces gilvifuscus sp. nov., an actinomycete that produces antibacterial compounds isolated from soil.</title>
        <authorList>
            <person name="Nguyen T.M."/>
            <person name="Kim J."/>
        </authorList>
    </citation>
    <scope>NUCLEOTIDE SEQUENCE [LARGE SCALE GENOMIC DNA]</scope>
    <source>
        <strain evidence="2 3">T113</strain>
    </source>
</reference>
<feature type="compositionally biased region" description="Low complexity" evidence="1">
    <location>
        <begin position="83"/>
        <end position="100"/>
    </location>
</feature>
<gene>
    <name evidence="2" type="ORF">PO587_23190</name>
</gene>
<evidence type="ECO:0000313" key="3">
    <source>
        <dbReference type="Proteomes" id="UP001221328"/>
    </source>
</evidence>
<name>A0ABT5FXT7_9ACTN</name>
<dbReference type="RefSeq" id="WP_272176522.1">
    <property type="nucleotide sequence ID" value="NZ_JAQOSK010000009.1"/>
</dbReference>
<organism evidence="2 3">
    <name type="scientific">Streptomyces gilvifuscus</name>
    <dbReference type="NCBI Taxonomy" id="1550617"/>
    <lineage>
        <taxon>Bacteria</taxon>
        <taxon>Bacillati</taxon>
        <taxon>Actinomycetota</taxon>
        <taxon>Actinomycetes</taxon>
        <taxon>Kitasatosporales</taxon>
        <taxon>Streptomycetaceae</taxon>
        <taxon>Streptomyces</taxon>
    </lineage>
</organism>